<reference evidence="5 6" key="1">
    <citation type="journal article" date="2018" name="Mycol. Prog.">
        <title>Coniella lustricola, a new species from submerged detritus.</title>
        <authorList>
            <person name="Raudabaugh D.B."/>
            <person name="Iturriaga T."/>
            <person name="Carver A."/>
            <person name="Mondo S."/>
            <person name="Pangilinan J."/>
            <person name="Lipzen A."/>
            <person name="He G."/>
            <person name="Amirebrahimi M."/>
            <person name="Grigoriev I.V."/>
            <person name="Miller A.N."/>
        </authorList>
    </citation>
    <scope>NUCLEOTIDE SEQUENCE [LARGE SCALE GENOMIC DNA]</scope>
    <source>
        <strain evidence="5 6">B22-T-1</strain>
    </source>
</reference>
<dbReference type="InterPro" id="IPR002938">
    <property type="entry name" value="FAD-bd"/>
</dbReference>
<dbReference type="InterPro" id="IPR036188">
    <property type="entry name" value="FAD/NAD-bd_sf"/>
</dbReference>
<dbReference type="InParanoid" id="A0A2T3AL32"/>
<evidence type="ECO:0000256" key="2">
    <source>
        <dbReference type="ARBA" id="ARBA00022827"/>
    </source>
</evidence>
<name>A0A2T3AL32_9PEZI</name>
<dbReference type="PANTHER" id="PTHR46865:SF7">
    <property type="entry name" value="MONOOXYGENASE, PUTATIVE (AFU_ORTHOLOGUE AFUA_8G07040)-RELATED"/>
    <property type="match status" value="1"/>
</dbReference>
<dbReference type="InterPro" id="IPR051704">
    <property type="entry name" value="FAD_aromatic-hydroxylase"/>
</dbReference>
<evidence type="ECO:0000313" key="5">
    <source>
        <dbReference type="EMBL" id="PSS02412.1"/>
    </source>
</evidence>
<dbReference type="AlphaFoldDB" id="A0A2T3AL32"/>
<dbReference type="OrthoDB" id="655030at2759"/>
<dbReference type="PRINTS" id="PR00420">
    <property type="entry name" value="RNGMNOXGNASE"/>
</dbReference>
<dbReference type="PANTHER" id="PTHR46865">
    <property type="entry name" value="OXIDOREDUCTASE-RELATED"/>
    <property type="match status" value="1"/>
</dbReference>
<proteinExistence type="predicted"/>
<dbReference type="GO" id="GO:0071949">
    <property type="term" value="F:FAD binding"/>
    <property type="evidence" value="ECO:0007669"/>
    <property type="project" value="InterPro"/>
</dbReference>
<keyword evidence="2" id="KW-0274">FAD</keyword>
<evidence type="ECO:0000259" key="4">
    <source>
        <dbReference type="Pfam" id="PF01494"/>
    </source>
</evidence>
<evidence type="ECO:0000256" key="3">
    <source>
        <dbReference type="ARBA" id="ARBA00023002"/>
    </source>
</evidence>
<dbReference type="GO" id="GO:0016491">
    <property type="term" value="F:oxidoreductase activity"/>
    <property type="evidence" value="ECO:0007669"/>
    <property type="project" value="UniProtKB-KW"/>
</dbReference>
<feature type="domain" description="FAD-binding" evidence="4">
    <location>
        <begin position="5"/>
        <end position="385"/>
    </location>
</feature>
<sequence length="456" mass="50477">MAPSIKVLIIGGGISGPALAFWLNKLNDQNNNYRISTTIVERSPDLRAAGQQIDIRGQGLTALRRMGLEPAVRSKLVDERGFRIVDEQGTVKAFFAANKSGQGKQGFSAEFEIMRGDLVRILYDATRQDNGDDGSGKGSEHKTRYLFGTSVESFEQREDGNGVQVRFSDGNQEDFDLVVGADGQGSRTRRAMLGETGKDTNSFKWLNLYVSYFTVPKTDQDDNCLTSLLLPRRRVVTTRVDNAKTMQAYLGVLDPKSELHEMEDALASGDMDRQKRVYAELFKDGGWVTPRIIDGMLHSPEANNFYAQKIGQVKIDKYSKGRVVLLGDAGYCPSPITGVGTSVGLVGAYVLAGEIAKHLAHDARPSSGSLDTALKSYDTVLRPFIQKAQKLIPGIPDVIYPETAWGVWFCNLIFQAVSWLQLNRILQRFMSDDFAGGWKIPDYPELKYDSSEAPQH</sequence>
<accession>A0A2T3AL32</accession>
<evidence type="ECO:0000313" key="6">
    <source>
        <dbReference type="Proteomes" id="UP000241462"/>
    </source>
</evidence>
<gene>
    <name evidence="5" type="ORF">BD289DRAFT_359746</name>
</gene>
<dbReference type="EMBL" id="KZ678377">
    <property type="protein sequence ID" value="PSS02412.1"/>
    <property type="molecule type" value="Genomic_DNA"/>
</dbReference>
<dbReference type="SUPFAM" id="SSF51905">
    <property type="entry name" value="FAD/NAD(P)-binding domain"/>
    <property type="match status" value="1"/>
</dbReference>
<keyword evidence="1" id="KW-0285">Flavoprotein</keyword>
<dbReference type="Gene3D" id="3.50.50.60">
    <property type="entry name" value="FAD/NAD(P)-binding domain"/>
    <property type="match status" value="1"/>
</dbReference>
<protein>
    <submittedName>
        <fullName evidence="5">Oxidoreductase</fullName>
    </submittedName>
</protein>
<organism evidence="5 6">
    <name type="scientific">Coniella lustricola</name>
    <dbReference type="NCBI Taxonomy" id="2025994"/>
    <lineage>
        <taxon>Eukaryota</taxon>
        <taxon>Fungi</taxon>
        <taxon>Dikarya</taxon>
        <taxon>Ascomycota</taxon>
        <taxon>Pezizomycotina</taxon>
        <taxon>Sordariomycetes</taxon>
        <taxon>Sordariomycetidae</taxon>
        <taxon>Diaporthales</taxon>
        <taxon>Schizoparmaceae</taxon>
        <taxon>Coniella</taxon>
    </lineage>
</organism>
<dbReference type="Proteomes" id="UP000241462">
    <property type="component" value="Unassembled WGS sequence"/>
</dbReference>
<dbReference type="STRING" id="2025994.A0A2T3AL32"/>
<dbReference type="Gene3D" id="3.30.9.10">
    <property type="entry name" value="D-Amino Acid Oxidase, subunit A, domain 2"/>
    <property type="match status" value="1"/>
</dbReference>
<evidence type="ECO:0000256" key="1">
    <source>
        <dbReference type="ARBA" id="ARBA00022630"/>
    </source>
</evidence>
<keyword evidence="3" id="KW-0560">Oxidoreductase</keyword>
<dbReference type="Pfam" id="PF01494">
    <property type="entry name" value="FAD_binding_3"/>
    <property type="match status" value="1"/>
</dbReference>
<keyword evidence="6" id="KW-1185">Reference proteome</keyword>